<feature type="domain" description="Chromo" evidence="5">
    <location>
        <begin position="17"/>
        <end position="75"/>
    </location>
</feature>
<dbReference type="SMART" id="SM00300">
    <property type="entry name" value="ChSh"/>
    <property type="match status" value="1"/>
</dbReference>
<evidence type="ECO:0000256" key="2">
    <source>
        <dbReference type="ARBA" id="ARBA00022737"/>
    </source>
</evidence>
<dbReference type="CDD" id="cd18631">
    <property type="entry name" value="CD_HP1_like"/>
    <property type="match status" value="1"/>
</dbReference>
<reference evidence="6" key="1">
    <citation type="submission" date="2020-07" db="EMBL/GenBank/DDBJ databases">
        <title>Multicomponent nature underlies the extraordinary mechanical properties of spider dragline silk.</title>
        <authorList>
            <person name="Kono N."/>
            <person name="Nakamura H."/>
            <person name="Mori M."/>
            <person name="Yoshida Y."/>
            <person name="Ohtoshi R."/>
            <person name="Malay A.D."/>
            <person name="Moran D.A.P."/>
            <person name="Tomita M."/>
            <person name="Numata K."/>
            <person name="Arakawa K."/>
        </authorList>
    </citation>
    <scope>NUCLEOTIDE SEQUENCE</scope>
</reference>
<evidence type="ECO:0000313" key="7">
    <source>
        <dbReference type="Proteomes" id="UP000887116"/>
    </source>
</evidence>
<dbReference type="Pfam" id="PF01393">
    <property type="entry name" value="Chromo_shadow"/>
    <property type="match status" value="1"/>
</dbReference>
<feature type="region of interest" description="Disordered" evidence="4">
    <location>
        <begin position="74"/>
        <end position="117"/>
    </location>
</feature>
<dbReference type="FunFam" id="2.40.50.40:FF:000031">
    <property type="entry name" value="Heterochromatin protein 1"/>
    <property type="match status" value="1"/>
</dbReference>
<dbReference type="PANTHER" id="PTHR22812">
    <property type="entry name" value="CHROMOBOX PROTEIN"/>
    <property type="match status" value="1"/>
</dbReference>
<proteinExistence type="predicted"/>
<dbReference type="OrthoDB" id="6421498at2759"/>
<evidence type="ECO:0000256" key="1">
    <source>
        <dbReference type="ARBA" id="ARBA00004123"/>
    </source>
</evidence>
<dbReference type="InterPro" id="IPR008251">
    <property type="entry name" value="Chromo_shadow_dom"/>
</dbReference>
<dbReference type="InterPro" id="IPR051219">
    <property type="entry name" value="Heterochromatin_chromo-domain"/>
</dbReference>
<dbReference type="AlphaFoldDB" id="A0A8X6JGP1"/>
<dbReference type="CDD" id="cd00034">
    <property type="entry name" value="CSD"/>
    <property type="match status" value="1"/>
</dbReference>
<dbReference type="PRINTS" id="PR00504">
    <property type="entry name" value="CHROMODOMAIN"/>
</dbReference>
<evidence type="ECO:0000256" key="4">
    <source>
        <dbReference type="SAM" id="MobiDB-lite"/>
    </source>
</evidence>
<name>A0A8X6JGP1_TRICU</name>
<dbReference type="Gene3D" id="2.40.50.40">
    <property type="match status" value="2"/>
</dbReference>
<comment type="caution">
    <text evidence="6">The sequence shown here is derived from an EMBL/GenBank/DDBJ whole genome shotgun (WGS) entry which is preliminary data.</text>
</comment>
<dbReference type="GO" id="GO:0000792">
    <property type="term" value="C:heterochromatin"/>
    <property type="evidence" value="ECO:0007669"/>
    <property type="project" value="UniProtKB-ARBA"/>
</dbReference>
<dbReference type="Pfam" id="PF00385">
    <property type="entry name" value="Chromo"/>
    <property type="match status" value="1"/>
</dbReference>
<evidence type="ECO:0000259" key="5">
    <source>
        <dbReference type="PROSITE" id="PS50013"/>
    </source>
</evidence>
<feature type="domain" description="Chromo" evidence="5">
    <location>
        <begin position="129"/>
        <end position="187"/>
    </location>
</feature>
<protein>
    <submittedName>
        <fullName evidence="6">Chromobox protein homolog 3</fullName>
    </submittedName>
</protein>
<dbReference type="PROSITE" id="PS00598">
    <property type="entry name" value="CHROMO_1"/>
    <property type="match status" value="1"/>
</dbReference>
<dbReference type="Proteomes" id="UP000887116">
    <property type="component" value="Unassembled WGS sequence"/>
</dbReference>
<evidence type="ECO:0000313" key="6">
    <source>
        <dbReference type="EMBL" id="GFR05766.1"/>
    </source>
</evidence>
<dbReference type="InterPro" id="IPR017984">
    <property type="entry name" value="Chromo_dom_subgr"/>
</dbReference>
<dbReference type="InterPro" id="IPR023780">
    <property type="entry name" value="Chromo_domain"/>
</dbReference>
<dbReference type="InterPro" id="IPR000953">
    <property type="entry name" value="Chromo/chromo_shadow_dom"/>
</dbReference>
<sequence>MSKKKSKKGVEEKESEYFVEKILDKRVIDGKVQYFLKWKGYNDEDNTWEPEENLDCPLIIKEFEKDWNLKNNLESRSSEKRKCNGASEVPAKKKLEPPEKTRKAKEQDGATGVPAFIKDDKPKGFDRNLEPDRIMGATDNGGELMFLIRWKGCEEADLVSSKIANIKCPQTVIQFYEERLIWHTDNTCDEDGGKDGKNIAA</sequence>
<evidence type="ECO:0000256" key="3">
    <source>
        <dbReference type="ARBA" id="ARBA00023242"/>
    </source>
</evidence>
<keyword evidence="7" id="KW-1185">Reference proteome</keyword>
<keyword evidence="3" id="KW-0539">Nucleus</keyword>
<dbReference type="PROSITE" id="PS50013">
    <property type="entry name" value="CHROMO_2"/>
    <property type="match status" value="2"/>
</dbReference>
<dbReference type="SMART" id="SM00298">
    <property type="entry name" value="CHROMO"/>
    <property type="match status" value="2"/>
</dbReference>
<gene>
    <name evidence="6" type="primary">Cbx3</name>
    <name evidence="6" type="ORF">TNCT_327201</name>
</gene>
<comment type="subcellular location">
    <subcellularLocation>
        <location evidence="1">Nucleus</location>
    </subcellularLocation>
</comment>
<dbReference type="EMBL" id="BMAO01025894">
    <property type="protein sequence ID" value="GFR05766.1"/>
    <property type="molecule type" value="Genomic_DNA"/>
</dbReference>
<dbReference type="InterPro" id="IPR023779">
    <property type="entry name" value="Chromodomain_CS"/>
</dbReference>
<feature type="compositionally biased region" description="Basic and acidic residues" evidence="4">
    <location>
        <begin position="90"/>
        <end position="108"/>
    </location>
</feature>
<dbReference type="GO" id="GO:0005634">
    <property type="term" value="C:nucleus"/>
    <property type="evidence" value="ECO:0007669"/>
    <property type="project" value="UniProtKB-SubCell"/>
</dbReference>
<dbReference type="SUPFAM" id="SSF54160">
    <property type="entry name" value="Chromo domain-like"/>
    <property type="match status" value="2"/>
</dbReference>
<accession>A0A8X6JGP1</accession>
<dbReference type="InterPro" id="IPR016197">
    <property type="entry name" value="Chromo-like_dom_sf"/>
</dbReference>
<organism evidence="6 7">
    <name type="scientific">Trichonephila clavata</name>
    <name type="common">Joro spider</name>
    <name type="synonym">Nephila clavata</name>
    <dbReference type="NCBI Taxonomy" id="2740835"/>
    <lineage>
        <taxon>Eukaryota</taxon>
        <taxon>Metazoa</taxon>
        <taxon>Ecdysozoa</taxon>
        <taxon>Arthropoda</taxon>
        <taxon>Chelicerata</taxon>
        <taxon>Arachnida</taxon>
        <taxon>Araneae</taxon>
        <taxon>Araneomorphae</taxon>
        <taxon>Entelegynae</taxon>
        <taxon>Araneoidea</taxon>
        <taxon>Nephilidae</taxon>
        <taxon>Trichonephila</taxon>
    </lineage>
</organism>
<keyword evidence="2" id="KW-0677">Repeat</keyword>